<reference evidence="2" key="2">
    <citation type="journal article" date="2010" name="Stand. Genomic Sci.">
        <title>Complete genome sequence of Thermosphaera aggregans type strain (M11TLT).</title>
        <authorList>
            <person name="Spring S."/>
            <person name="Rachel R."/>
            <person name="Lapidus A."/>
            <person name="Davenport K."/>
            <person name="Tice H."/>
            <person name="Copeland A."/>
            <person name="Cheng J.-F."/>
            <person name="Lucas S."/>
            <person name="Chen F."/>
            <person name="Nolan M."/>
            <person name="Bruce D."/>
            <person name="Goodwin L."/>
            <person name="Pitluck S."/>
            <person name="Ivanova N."/>
            <person name="Mavromatis K."/>
            <person name="Ovchinnikova G."/>
            <person name="Pati A."/>
            <person name="Chen A."/>
            <person name="Palaniappan K."/>
            <person name="Land M."/>
            <person name="Hauser L."/>
            <person name="Chang Y.-J."/>
            <person name="Jeffries C.C."/>
            <person name="Brettin T."/>
            <person name="Detter J.C."/>
            <person name="Tapia R."/>
            <person name="Han C."/>
            <person name="Heimerl T."/>
            <person name="Weikl F."/>
            <person name="Brambilla E."/>
            <person name="Goker M."/>
            <person name="Bristow J."/>
            <person name="Eisen J.A."/>
            <person name="Markowitz V."/>
            <person name="Hugenholtz P."/>
            <person name="Kyrpides N.C."/>
            <person name="Klenk H.-P."/>
        </authorList>
    </citation>
    <scope>NUCLEOTIDE SEQUENCE [LARGE SCALE GENOMIC DNA]</scope>
    <source>
        <strain evidence="2">DSM 11486 / M11TL</strain>
    </source>
</reference>
<evidence type="ECO:0000313" key="2">
    <source>
        <dbReference type="Proteomes" id="UP000002376"/>
    </source>
</evidence>
<reference evidence="1 2" key="1">
    <citation type="journal article" date="2010" name="Stand. Genomic Sci.">
        <title>Complete genome sequence of Thermosphaera aggregans type strain (M11TL).</title>
        <authorList>
            <person name="Spring S."/>
            <person name="Rachel R."/>
            <person name="Lapidus A."/>
            <person name="Davenport K."/>
            <person name="Tice H."/>
            <person name="Copeland A."/>
            <person name="Cheng J.F."/>
            <person name="Lucas S."/>
            <person name="Chen F."/>
            <person name="Nolan M."/>
            <person name="Bruce D."/>
            <person name="Goodwin L."/>
            <person name="Pitluck S."/>
            <person name="Ivanova N."/>
            <person name="Mavromatis K."/>
            <person name="Ovchinnikova G."/>
            <person name="Pati A."/>
            <person name="Chen A."/>
            <person name="Palaniappan K."/>
            <person name="Land M."/>
            <person name="Hauser L."/>
            <person name="Chang Y.J."/>
            <person name="Jeffries C.C."/>
            <person name="Brettin T."/>
            <person name="Detter J.C."/>
            <person name="Tapia R."/>
            <person name="Han C."/>
            <person name="Heimerl T."/>
            <person name="Weikl F."/>
            <person name="Brambilla E."/>
            <person name="Goker M."/>
            <person name="Bristow J."/>
            <person name="Eisen J.A."/>
            <person name="Markowitz V."/>
            <person name="Hugenholtz P."/>
            <person name="Kyrpides N.C."/>
            <person name="Klenk H.P."/>
        </authorList>
    </citation>
    <scope>NUCLEOTIDE SEQUENCE [LARGE SCALE GENOMIC DNA]</scope>
    <source>
        <strain evidence="2">DSM 11486 / M11TL</strain>
    </source>
</reference>
<dbReference type="STRING" id="633148.Tagg_0019"/>
<gene>
    <name evidence="1" type="ordered locus">Tagg_0019</name>
</gene>
<dbReference type="Proteomes" id="UP000002376">
    <property type="component" value="Chromosome"/>
</dbReference>
<dbReference type="AlphaFoldDB" id="D5TZK1"/>
<sequence length="94" mass="10198">MGLIASRLAVHGGGGLQLKVEYKKGGVRVDVFGAFFESYSTLPDRVLIDGRAIIPEPDSDIVLFIDAVQLKITKTKNIPALIEITTALKTKTKE</sequence>
<accession>D5TZK1</accession>
<dbReference type="KEGG" id="tag:Tagg_0019"/>
<evidence type="ECO:0000313" key="1">
    <source>
        <dbReference type="EMBL" id="ADG90301.1"/>
    </source>
</evidence>
<dbReference type="EMBL" id="CP001939">
    <property type="protein sequence ID" value="ADG90301.1"/>
    <property type="molecule type" value="Genomic_DNA"/>
</dbReference>
<protein>
    <submittedName>
        <fullName evidence="1">Uncharacterized protein</fullName>
    </submittedName>
</protein>
<reference key="3">
    <citation type="submission" date="2010-02" db="EMBL/GenBank/DDBJ databases">
        <title>Complete genome sequence of Thermosphaera aggregans type strain (M11TL).</title>
        <authorList>
            <consortium name="US DOE Joint Genome Institute (JGI-PGF)"/>
            <person name="Spring S."/>
            <person name="Lapidus A."/>
            <person name="Munk C."/>
            <person name="Schroeder M."/>
            <person name="Glavina Del Rio T."/>
            <person name="Tice H."/>
            <person name="Copeland A."/>
            <person name="Cheng J.-F."/>
            <person name="Lucas S."/>
            <person name="Chen F."/>
            <person name="Nolan M."/>
            <person name="Bruce D."/>
            <person name="Goodwin L."/>
            <person name="Pitluck S."/>
            <person name="Ivanova N."/>
            <person name="Mavromatis K."/>
            <person name="Ovchinnikova G."/>
            <person name="Pati A."/>
            <person name="Chen A."/>
            <person name="Palaniappan K."/>
            <person name="Land M."/>
            <person name="Hauser L."/>
            <person name="Chang Y.-J."/>
            <person name="Jeffries C.C."/>
            <person name="Brettin T."/>
            <person name="Detter J.C."/>
            <person name="Tapia R."/>
            <person name="Han C."/>
            <person name="Chain P."/>
            <person name="Heimerl T."/>
            <person name="Weik F."/>
            <person name="Goker M."/>
            <person name="Rachel R."/>
            <person name="Bristow J."/>
            <person name="Eisen J.A."/>
            <person name="Markowitz V."/>
            <person name="Hugenholtz P."/>
            <person name="Kyrpides N.C."/>
            <person name="Klenk H.-P."/>
        </authorList>
    </citation>
    <scope>NUCLEOTIDE SEQUENCE</scope>
    <source>
        <strain>DSM 11486</strain>
    </source>
</reference>
<dbReference type="GeneID" id="9165025"/>
<dbReference type="RefSeq" id="WP_013128894.1">
    <property type="nucleotide sequence ID" value="NC_014160.1"/>
</dbReference>
<organism evidence="1 2">
    <name type="scientific">Thermosphaera aggregans (strain DSM 11486 / M11TL)</name>
    <dbReference type="NCBI Taxonomy" id="633148"/>
    <lineage>
        <taxon>Archaea</taxon>
        <taxon>Thermoproteota</taxon>
        <taxon>Thermoprotei</taxon>
        <taxon>Desulfurococcales</taxon>
        <taxon>Desulfurococcaceae</taxon>
        <taxon>Thermosphaera</taxon>
    </lineage>
</organism>
<dbReference type="OrthoDB" id="374615at2157"/>
<dbReference type="HOGENOM" id="CLU_2379565_0_0_2"/>
<name>D5TZK1_THEAM</name>
<keyword evidence="2" id="KW-1185">Reference proteome</keyword>
<proteinExistence type="predicted"/>